<name>A0A5N4BUC5_9FLAO</name>
<sequence length="426" mass="43397">MKNKYLLIILIMLFEIANGQVGIGTTAPRGALDINKPTTYNMGLVLPTNTSTGNIINPQGGNVAEGTIIYDSSMKCVKVFNGTAWSNCLCDACSTTPTIAADCTQSGFQGTYTGGVALSGATFSVTLTNNSFSTATIGFQASDLNLSGVSGVTVASVTPASATLNAGQSQIVTYTLSGTPAASGTLTGAWSKLNLSCSNSVAVRKTVRFAYWSGYAIGNSAQATYNSQLNTAANYGVSGTYSGNFNGFTFTDITSTLSGLTVANLLSSYDVISTGYANMTAADAAKIKGFVDGGGVAIILFDSATGTSLFNAFGGTGAVGASGVATATTNTNAINNGIFGNTTNTLITGQGSFGSVTTSQLPAGYTLLAANGAAPQIFVAGNQGKAIFFWDEGVFRDTSVVGTAIDTPQERFLHNIMAYALGKAGF</sequence>
<dbReference type="RefSeq" id="WP_152289143.1">
    <property type="nucleotide sequence ID" value="NZ_VTPV01000002.1"/>
</dbReference>
<accession>A0A5N4BUC5</accession>
<dbReference type="EMBL" id="VTPV01000002">
    <property type="protein sequence ID" value="KAB1231980.1"/>
    <property type="molecule type" value="Genomic_DNA"/>
</dbReference>
<dbReference type="Proteomes" id="UP000326384">
    <property type="component" value="Unassembled WGS sequence"/>
</dbReference>
<dbReference type="CDD" id="cd03143">
    <property type="entry name" value="A4_beta-galactosidase_middle_domain"/>
    <property type="match status" value="1"/>
</dbReference>
<proteinExistence type="predicted"/>
<comment type="caution">
    <text evidence="1">The sequence shown here is derived from an EMBL/GenBank/DDBJ whole genome shotgun (WGS) entry which is preliminary data.</text>
</comment>
<keyword evidence="2" id="KW-1185">Reference proteome</keyword>
<protein>
    <submittedName>
        <fullName evidence="1">Uncharacterized protein</fullName>
    </submittedName>
</protein>
<organism evidence="1 2">
    <name type="scientific">Chryseobacterium viscerum</name>
    <dbReference type="NCBI Taxonomy" id="1037377"/>
    <lineage>
        <taxon>Bacteria</taxon>
        <taxon>Pseudomonadati</taxon>
        <taxon>Bacteroidota</taxon>
        <taxon>Flavobacteriia</taxon>
        <taxon>Flavobacteriales</taxon>
        <taxon>Weeksellaceae</taxon>
        <taxon>Chryseobacterium group</taxon>
        <taxon>Chryseobacterium</taxon>
    </lineage>
</organism>
<gene>
    <name evidence="1" type="ORF">F8D52_04910</name>
</gene>
<evidence type="ECO:0000313" key="2">
    <source>
        <dbReference type="Proteomes" id="UP000326384"/>
    </source>
</evidence>
<evidence type="ECO:0000313" key="1">
    <source>
        <dbReference type="EMBL" id="KAB1231980.1"/>
    </source>
</evidence>
<reference evidence="1 2" key="1">
    <citation type="journal article" date="2019" name="Stand. Genomic Sci.">
        <title>Draft Whole-Genome Sequence of a Novel Chryseobacterium viscerum Strain Isolated from Fresh Water at Dripping Springs, New Mexico.</title>
        <authorList>
            <person name="Kyndt J.A."/>
            <person name="Moore T.C."/>
        </authorList>
    </citation>
    <scope>NUCLEOTIDE SEQUENCE [LARGE SCALE GENOMIC DNA]</scope>
    <source>
        <strain evidence="1 2">DPS</strain>
    </source>
</reference>